<dbReference type="CDD" id="cd00106">
    <property type="entry name" value="KISc"/>
    <property type="match status" value="1"/>
</dbReference>
<dbReference type="GeneID" id="108010455"/>
<dbReference type="InterPro" id="IPR036961">
    <property type="entry name" value="Kinesin_motor_dom_sf"/>
</dbReference>
<accession>A0AB39ZA79</accession>
<dbReference type="InterPro" id="IPR010994">
    <property type="entry name" value="RuvA_2-like"/>
</dbReference>
<dbReference type="PANTHER" id="PTHR47969">
    <property type="entry name" value="CHROMOSOME-ASSOCIATED KINESIN KIF4A-RELATED"/>
    <property type="match status" value="1"/>
</dbReference>
<evidence type="ECO:0000313" key="11">
    <source>
        <dbReference type="RefSeq" id="XP_016930810.3"/>
    </source>
</evidence>
<dbReference type="Proteomes" id="UP001652628">
    <property type="component" value="Chromosome X"/>
</dbReference>
<dbReference type="PANTHER" id="PTHR47969:SF15">
    <property type="entry name" value="CHROMOSOME-ASSOCIATED KINESIN KIF4A-RELATED"/>
    <property type="match status" value="1"/>
</dbReference>
<dbReference type="AlphaFoldDB" id="A0AB39ZA79"/>
<evidence type="ECO:0000256" key="2">
    <source>
        <dbReference type="ARBA" id="ARBA00022490"/>
    </source>
</evidence>
<dbReference type="Pfam" id="PF00225">
    <property type="entry name" value="Kinesin"/>
    <property type="match status" value="1"/>
</dbReference>
<gene>
    <name evidence="11" type="primary">nod</name>
</gene>
<dbReference type="InterPro" id="IPR001752">
    <property type="entry name" value="Kinesin_motor_dom"/>
</dbReference>
<keyword evidence="10" id="KW-1185">Reference proteome</keyword>
<name>A0AB39ZA79_DROSZ</name>
<dbReference type="SUPFAM" id="SSF47781">
    <property type="entry name" value="RuvA domain 2-like"/>
    <property type="match status" value="1"/>
</dbReference>
<dbReference type="GO" id="GO:0005875">
    <property type="term" value="C:microtubule associated complex"/>
    <property type="evidence" value="ECO:0007669"/>
    <property type="project" value="TreeGrafter"/>
</dbReference>
<reference evidence="11" key="1">
    <citation type="submission" date="2025-08" db="UniProtKB">
        <authorList>
            <consortium name="RefSeq"/>
        </authorList>
    </citation>
    <scope>IDENTIFICATION</scope>
</reference>
<dbReference type="PROSITE" id="PS00411">
    <property type="entry name" value="KINESIN_MOTOR_1"/>
    <property type="match status" value="1"/>
</dbReference>
<keyword evidence="6" id="KW-0206">Cytoskeleton</keyword>
<evidence type="ECO:0000313" key="10">
    <source>
        <dbReference type="Proteomes" id="UP001652628"/>
    </source>
</evidence>
<evidence type="ECO:0000259" key="9">
    <source>
        <dbReference type="PROSITE" id="PS50067"/>
    </source>
</evidence>
<dbReference type="PROSITE" id="PS50067">
    <property type="entry name" value="KINESIN_MOTOR_2"/>
    <property type="match status" value="1"/>
</dbReference>
<dbReference type="GO" id="GO:0005874">
    <property type="term" value="C:microtubule"/>
    <property type="evidence" value="ECO:0007669"/>
    <property type="project" value="UniProtKB-KW"/>
</dbReference>
<evidence type="ECO:0000256" key="7">
    <source>
        <dbReference type="PROSITE-ProRule" id="PRU00283"/>
    </source>
</evidence>
<evidence type="ECO:0000256" key="3">
    <source>
        <dbReference type="ARBA" id="ARBA00022741"/>
    </source>
</evidence>
<evidence type="ECO:0000256" key="4">
    <source>
        <dbReference type="ARBA" id="ARBA00022840"/>
    </source>
</evidence>
<comment type="similarity">
    <text evidence="7 8">Belongs to the TRAFAC class myosin-kinesin ATPase superfamily. Kinesin family.</text>
</comment>
<keyword evidence="4 7" id="KW-0067">ATP-binding</keyword>
<keyword evidence="2" id="KW-0963">Cytoplasm</keyword>
<keyword evidence="3 7" id="KW-0547">Nucleotide-binding</keyword>
<dbReference type="InterPro" id="IPR019821">
    <property type="entry name" value="Kinesin_motor_CS"/>
</dbReference>
<dbReference type="InterPro" id="IPR027640">
    <property type="entry name" value="Kinesin-like_fam"/>
</dbReference>
<dbReference type="GO" id="GO:0007018">
    <property type="term" value="P:microtubule-based movement"/>
    <property type="evidence" value="ECO:0007669"/>
    <property type="project" value="InterPro"/>
</dbReference>
<evidence type="ECO:0000256" key="5">
    <source>
        <dbReference type="ARBA" id="ARBA00023054"/>
    </source>
</evidence>
<dbReference type="GO" id="GO:0003777">
    <property type="term" value="F:microtubule motor activity"/>
    <property type="evidence" value="ECO:0007669"/>
    <property type="project" value="InterPro"/>
</dbReference>
<sequence>MDKLSAVRIAVREAPYRQFLGRREPSVVEFPPWGDGKSLVVEQNEFHFDHAFPSTVGQDEMYLALILPLVEKALQGFQCTALAYGQTGTGKSYSMGMAPPDKIQKPEHLGVLPRCLADILERVNAKQENEKEPIQVFASFIEIYNEKAYDLLGSSPHTPMVTARCHRCTCLPLSSQEDLQDLLQQGTGNRRVRSTKMNSSSSRSHAIVTIHVKSKTSHARLNIVDLAGSEGVRRTGHEGVAKQEGVNINLGLLSINKVVMSMAAGRTVIPYRDSVLTTVLQDSLTAQSYLTFLACISPHRCDLSETLATLRFGTSAKKLRLNPMQVARQKQSLATRTPHVFRKVLSSSTAIKRQAADQNSLCVPNPKSEMAKPLANVLQRTRSELGLTPKAKKRARELLQLEDTTLEPSSIHISDSSLSLVGFQAEIEKDRQLMPPPGVGNGQPSSLHSTAVSIAEVDEQEEPAEMPSISASVRTQLFRTNVSPISLRSSSILKELSGIQPMEETLITVPKQPSILRRSMRLANQRPQSYGVIPKVINLRNAQQSASQEHSSSVSVKKEKFSQLKDLITRVEAPPKRSRSRNNTSPADEWMAHNKSLFLDLLNRGSVKELQKIPGIGPKTAFTLVMHRSRLGCFLNLDQVKDLPIWPGKSWNRFSQANCLEI</sequence>
<dbReference type="SMART" id="SM00129">
    <property type="entry name" value="KISc"/>
    <property type="match status" value="1"/>
</dbReference>
<dbReference type="GO" id="GO:0005524">
    <property type="term" value="F:ATP binding"/>
    <property type="evidence" value="ECO:0007669"/>
    <property type="project" value="UniProtKB-UniRule"/>
</dbReference>
<evidence type="ECO:0000256" key="6">
    <source>
        <dbReference type="ARBA" id="ARBA00023212"/>
    </source>
</evidence>
<evidence type="ECO:0000256" key="8">
    <source>
        <dbReference type="RuleBase" id="RU000394"/>
    </source>
</evidence>
<feature type="binding site" evidence="7">
    <location>
        <begin position="85"/>
        <end position="92"/>
    </location>
    <ligand>
        <name>ATP</name>
        <dbReference type="ChEBI" id="CHEBI:30616"/>
    </ligand>
</feature>
<dbReference type="GO" id="GO:0008017">
    <property type="term" value="F:microtubule binding"/>
    <property type="evidence" value="ECO:0007669"/>
    <property type="project" value="InterPro"/>
</dbReference>
<evidence type="ECO:0000256" key="1">
    <source>
        <dbReference type="ARBA" id="ARBA00004245"/>
    </source>
</evidence>
<dbReference type="RefSeq" id="XP_016930810.3">
    <property type="nucleotide sequence ID" value="XM_017075321.4"/>
</dbReference>
<dbReference type="PRINTS" id="PR00380">
    <property type="entry name" value="KINESINHEAVY"/>
</dbReference>
<feature type="domain" description="Kinesin motor" evidence="9">
    <location>
        <begin position="6"/>
        <end position="319"/>
    </location>
</feature>
<dbReference type="GO" id="GO:0007052">
    <property type="term" value="P:mitotic spindle organization"/>
    <property type="evidence" value="ECO:0007669"/>
    <property type="project" value="TreeGrafter"/>
</dbReference>
<dbReference type="Gene3D" id="1.10.150.280">
    <property type="entry name" value="AF1531-like domain"/>
    <property type="match status" value="1"/>
</dbReference>
<protein>
    <recommendedName>
        <fullName evidence="8">Kinesin-like protein</fullName>
    </recommendedName>
</protein>
<dbReference type="Gene3D" id="3.40.850.10">
    <property type="entry name" value="Kinesin motor domain"/>
    <property type="match status" value="1"/>
</dbReference>
<keyword evidence="8" id="KW-0493">Microtubule</keyword>
<dbReference type="InterPro" id="IPR027417">
    <property type="entry name" value="P-loop_NTPase"/>
</dbReference>
<proteinExistence type="inferred from homology"/>
<dbReference type="GO" id="GO:0051231">
    <property type="term" value="P:spindle elongation"/>
    <property type="evidence" value="ECO:0007669"/>
    <property type="project" value="TreeGrafter"/>
</dbReference>
<dbReference type="SUPFAM" id="SSF52540">
    <property type="entry name" value="P-loop containing nucleoside triphosphate hydrolases"/>
    <property type="match status" value="1"/>
</dbReference>
<comment type="subcellular location">
    <subcellularLocation>
        <location evidence="1">Cytoplasm</location>
        <location evidence="1">Cytoskeleton</location>
    </subcellularLocation>
</comment>
<keyword evidence="5" id="KW-0175">Coiled coil</keyword>
<organism evidence="10 11">
    <name type="scientific">Drosophila suzukii</name>
    <name type="common">Spotted-wing drosophila fruit fly</name>
    <dbReference type="NCBI Taxonomy" id="28584"/>
    <lineage>
        <taxon>Eukaryota</taxon>
        <taxon>Metazoa</taxon>
        <taxon>Ecdysozoa</taxon>
        <taxon>Arthropoda</taxon>
        <taxon>Hexapoda</taxon>
        <taxon>Insecta</taxon>
        <taxon>Pterygota</taxon>
        <taxon>Neoptera</taxon>
        <taxon>Endopterygota</taxon>
        <taxon>Diptera</taxon>
        <taxon>Brachycera</taxon>
        <taxon>Muscomorpha</taxon>
        <taxon>Ephydroidea</taxon>
        <taxon>Drosophilidae</taxon>
        <taxon>Drosophila</taxon>
        <taxon>Sophophora</taxon>
    </lineage>
</organism>
<keyword evidence="7 8" id="KW-0505">Motor protein</keyword>